<evidence type="ECO:0000256" key="1">
    <source>
        <dbReference type="SAM" id="MobiDB-lite"/>
    </source>
</evidence>
<keyword evidence="3" id="KW-1185">Reference proteome</keyword>
<sequence length="114" mass="12530">MGNRRRNVQYADGGIRRGEGGVSSLKQQYGDSVELTANGGKPQAYRILAEIAAGDREYAILQSEAMAKDGDIEVFRIVRGADGEADLETVEDDEEWERAAEAYDDLQFGSDEQP</sequence>
<dbReference type="OrthoDB" id="2990381at2"/>
<dbReference type="Pfam" id="PF06949">
    <property type="entry name" value="DUF1292"/>
    <property type="match status" value="1"/>
</dbReference>
<protein>
    <submittedName>
        <fullName evidence="2">DUF1292 domain-containing protein</fullName>
    </submittedName>
</protein>
<organism evidence="2 3">
    <name type="scientific">Cohnella faecalis</name>
    <dbReference type="NCBI Taxonomy" id="2315694"/>
    <lineage>
        <taxon>Bacteria</taxon>
        <taxon>Bacillati</taxon>
        <taxon>Bacillota</taxon>
        <taxon>Bacilli</taxon>
        <taxon>Bacillales</taxon>
        <taxon>Paenibacillaceae</taxon>
        <taxon>Cohnella</taxon>
    </lineage>
</organism>
<proteinExistence type="predicted"/>
<evidence type="ECO:0000313" key="2">
    <source>
        <dbReference type="EMBL" id="RIE03076.1"/>
    </source>
</evidence>
<dbReference type="AlphaFoldDB" id="A0A398CIG2"/>
<feature type="region of interest" description="Disordered" evidence="1">
    <location>
        <begin position="1"/>
        <end position="23"/>
    </location>
</feature>
<dbReference type="Proteomes" id="UP000266340">
    <property type="component" value="Unassembled WGS sequence"/>
</dbReference>
<name>A0A398CIG2_9BACL</name>
<evidence type="ECO:0000313" key="3">
    <source>
        <dbReference type="Proteomes" id="UP000266340"/>
    </source>
</evidence>
<dbReference type="EMBL" id="QXJM01000039">
    <property type="protein sequence ID" value="RIE03076.1"/>
    <property type="molecule type" value="Genomic_DNA"/>
</dbReference>
<comment type="caution">
    <text evidence="2">The sequence shown here is derived from an EMBL/GenBank/DDBJ whole genome shotgun (WGS) entry which is preliminary data.</text>
</comment>
<reference evidence="2 3" key="1">
    <citation type="submission" date="2018-09" db="EMBL/GenBank/DDBJ databases">
        <title>Cohnella cavernae sp. nov., isolated from a karst cave.</title>
        <authorList>
            <person name="Zhu H."/>
        </authorList>
    </citation>
    <scope>NUCLEOTIDE SEQUENCE [LARGE SCALE GENOMIC DNA]</scope>
    <source>
        <strain evidence="2 3">K2E09-144</strain>
    </source>
</reference>
<gene>
    <name evidence="2" type="ORF">D3H35_21065</name>
</gene>
<accession>A0A398CIG2</accession>
<dbReference type="InterPro" id="IPR009711">
    <property type="entry name" value="UPF0473"/>
</dbReference>